<dbReference type="InterPro" id="IPR013785">
    <property type="entry name" value="Aldolase_TIM"/>
</dbReference>
<dbReference type="Gene3D" id="3.20.20.70">
    <property type="entry name" value="Aldolase class I"/>
    <property type="match status" value="1"/>
</dbReference>
<dbReference type="Pfam" id="PF04055">
    <property type="entry name" value="Radical_SAM"/>
    <property type="match status" value="1"/>
</dbReference>
<sequence length="367" mass="42720">MKIKRLLVINVPIKNCNLSCEYCYISALNESKKGCAKFNYSPEYVGKCLSEERLGGTCIVNLTGGGETLIPKEMPQYIYQILKQGHYLEVVTNGTLTNRFDEIAQFPKELLERLEFKFSFHYLELKERGWFDKFFENVKKMRDSGCSFTIELMPYDKLIPEITNIIGLCQRELGATCQITVGRNDLKKDKDLLTTLTREEYEKTWSVFNSDMFNFKLDIFKKKVTDFCYAGLCSLYVDLGTGSAKPCYGQLSNQNIFENIHKKIIFEPVGKHCRQPYCYNGHAFLSLGVVPNFKAPTYSDIRNRTCQDGTEWLKPSVKEAFSQKLIDENDEWTNMKKVCYELAYPIKFLKTAIYDWKEIYEKVLKRR</sequence>
<keyword evidence="3" id="KW-0408">Iron</keyword>
<keyword evidence="4" id="KW-0411">Iron-sulfur</keyword>
<evidence type="ECO:0000313" key="7">
    <source>
        <dbReference type="Proteomes" id="UP001348492"/>
    </source>
</evidence>
<dbReference type="EMBL" id="CP117523">
    <property type="protein sequence ID" value="WWD82646.1"/>
    <property type="molecule type" value="Genomic_DNA"/>
</dbReference>
<evidence type="ECO:0000256" key="4">
    <source>
        <dbReference type="ARBA" id="ARBA00023014"/>
    </source>
</evidence>
<dbReference type="InterPro" id="IPR050377">
    <property type="entry name" value="Radical_SAM_PqqE_MftC-like"/>
</dbReference>
<evidence type="ECO:0000259" key="5">
    <source>
        <dbReference type="Pfam" id="PF04055"/>
    </source>
</evidence>
<dbReference type="PANTHER" id="PTHR11228">
    <property type="entry name" value="RADICAL SAM DOMAIN PROTEIN"/>
    <property type="match status" value="1"/>
</dbReference>
<name>A0ABZ2ES71_9FIRM</name>
<proteinExistence type="predicted"/>
<dbReference type="RefSeq" id="WP_018589097.1">
    <property type="nucleotide sequence ID" value="NZ_CP117523.1"/>
</dbReference>
<dbReference type="SUPFAM" id="SSF102114">
    <property type="entry name" value="Radical SAM enzymes"/>
    <property type="match status" value="1"/>
</dbReference>
<keyword evidence="2" id="KW-0479">Metal-binding</keyword>
<evidence type="ECO:0000256" key="3">
    <source>
        <dbReference type="ARBA" id="ARBA00023004"/>
    </source>
</evidence>
<evidence type="ECO:0000256" key="2">
    <source>
        <dbReference type="ARBA" id="ARBA00022723"/>
    </source>
</evidence>
<organism evidence="6 7">
    <name type="scientific">Terrisporobacter glycolicus ATCC 14880 = DSM 1288</name>
    <dbReference type="NCBI Taxonomy" id="1121315"/>
    <lineage>
        <taxon>Bacteria</taxon>
        <taxon>Bacillati</taxon>
        <taxon>Bacillota</taxon>
        <taxon>Clostridia</taxon>
        <taxon>Peptostreptococcales</taxon>
        <taxon>Peptostreptococcaceae</taxon>
        <taxon>Terrisporobacter</taxon>
    </lineage>
</organism>
<accession>A0ABZ2ES71</accession>
<protein>
    <recommendedName>
        <fullName evidence="5">Radical SAM core domain-containing protein</fullName>
    </recommendedName>
</protein>
<evidence type="ECO:0000256" key="1">
    <source>
        <dbReference type="ARBA" id="ARBA00022691"/>
    </source>
</evidence>
<dbReference type="CDD" id="cd01335">
    <property type="entry name" value="Radical_SAM"/>
    <property type="match status" value="1"/>
</dbReference>
<evidence type="ECO:0000313" key="6">
    <source>
        <dbReference type="EMBL" id="WWD82646.1"/>
    </source>
</evidence>
<keyword evidence="7" id="KW-1185">Reference proteome</keyword>
<keyword evidence="1" id="KW-0949">S-adenosyl-L-methionine</keyword>
<dbReference type="InterPro" id="IPR007197">
    <property type="entry name" value="rSAM"/>
</dbReference>
<gene>
    <name evidence="6" type="ORF">TEGL_10380</name>
</gene>
<dbReference type="SFLD" id="SFLDG01067">
    <property type="entry name" value="SPASM/twitch_domain_containing"/>
    <property type="match status" value="1"/>
</dbReference>
<dbReference type="PANTHER" id="PTHR11228:SF7">
    <property type="entry name" value="PQQA PEPTIDE CYCLASE"/>
    <property type="match status" value="1"/>
</dbReference>
<dbReference type="InterPro" id="IPR058240">
    <property type="entry name" value="rSAM_sf"/>
</dbReference>
<feature type="domain" description="Radical SAM core" evidence="5">
    <location>
        <begin position="12"/>
        <end position="153"/>
    </location>
</feature>
<dbReference type="Proteomes" id="UP001348492">
    <property type="component" value="Chromosome"/>
</dbReference>
<reference evidence="6 7" key="1">
    <citation type="journal article" date="2023" name="PLoS ONE">
        <title>Genome-based metabolic and phylogenomic analysis of three Terrisporobacter species.</title>
        <authorList>
            <person name="Boer T."/>
            <person name="Bengelsdorf F.R."/>
            <person name="Bomeke M."/>
            <person name="Daniel R."/>
            <person name="Poehlein A."/>
        </authorList>
    </citation>
    <scope>NUCLEOTIDE SEQUENCE [LARGE SCALE GENOMIC DNA]</scope>
    <source>
        <strain evidence="6 7">DSM 1288</strain>
    </source>
</reference>
<dbReference type="SFLD" id="SFLDS00029">
    <property type="entry name" value="Radical_SAM"/>
    <property type="match status" value="1"/>
</dbReference>